<evidence type="ECO:0000313" key="5">
    <source>
        <dbReference type="WBParaSite" id="SBAD_0000444001-mRNA-1"/>
    </source>
</evidence>
<dbReference type="Pfam" id="PF12752">
    <property type="entry name" value="SUZ"/>
    <property type="match status" value="1"/>
</dbReference>
<dbReference type="EMBL" id="UZAM01008213">
    <property type="protein sequence ID" value="VDP03812.1"/>
    <property type="molecule type" value="Genomic_DNA"/>
</dbReference>
<protein>
    <submittedName>
        <fullName evidence="5">SUZ domain-containing protein</fullName>
    </submittedName>
</protein>
<dbReference type="PROSITE" id="PS51673">
    <property type="entry name" value="SUZ"/>
    <property type="match status" value="1"/>
</dbReference>
<dbReference type="InterPro" id="IPR051937">
    <property type="entry name" value="R3H_domain_containing"/>
</dbReference>
<keyword evidence="4" id="KW-1185">Reference proteome</keyword>
<dbReference type="PANTHER" id="PTHR15672">
    <property type="entry name" value="CAMP-REGULATED PHOSPHOPROTEIN 21 RELATED R3H DOMAIN CONTAINING PROTEIN"/>
    <property type="match status" value="1"/>
</dbReference>
<dbReference type="PANTHER" id="PTHR15672:SF8">
    <property type="entry name" value="PROTEIN ENCORE"/>
    <property type="match status" value="1"/>
</dbReference>
<feature type="domain" description="SUZ" evidence="2">
    <location>
        <begin position="1"/>
        <end position="56"/>
    </location>
</feature>
<proteinExistence type="predicted"/>
<feature type="region of interest" description="Disordered" evidence="1">
    <location>
        <begin position="1"/>
        <end position="40"/>
    </location>
</feature>
<gene>
    <name evidence="3" type="ORF">SBAD_LOCUS4256</name>
</gene>
<organism evidence="5">
    <name type="scientific">Soboliphyme baturini</name>
    <dbReference type="NCBI Taxonomy" id="241478"/>
    <lineage>
        <taxon>Eukaryota</taxon>
        <taxon>Metazoa</taxon>
        <taxon>Ecdysozoa</taxon>
        <taxon>Nematoda</taxon>
        <taxon>Enoplea</taxon>
        <taxon>Dorylaimia</taxon>
        <taxon>Dioctophymatida</taxon>
        <taxon>Dioctophymatoidea</taxon>
        <taxon>Soboliphymatidae</taxon>
        <taxon>Soboliphyme</taxon>
    </lineage>
</organism>
<evidence type="ECO:0000259" key="2">
    <source>
        <dbReference type="PROSITE" id="PS51673"/>
    </source>
</evidence>
<evidence type="ECO:0000256" key="1">
    <source>
        <dbReference type="SAM" id="MobiDB-lite"/>
    </source>
</evidence>
<accession>A0A183IKW0</accession>
<dbReference type="Proteomes" id="UP000270296">
    <property type="component" value="Unassembled WGS sequence"/>
</dbReference>
<dbReference type="AlphaFoldDB" id="A0A183IKW0"/>
<reference evidence="5" key="1">
    <citation type="submission" date="2016-06" db="UniProtKB">
        <authorList>
            <consortium name="WormBaseParasite"/>
        </authorList>
    </citation>
    <scope>IDENTIFICATION</scope>
</reference>
<evidence type="ECO:0000313" key="3">
    <source>
        <dbReference type="EMBL" id="VDP03812.1"/>
    </source>
</evidence>
<evidence type="ECO:0000313" key="4">
    <source>
        <dbReference type="Proteomes" id="UP000270296"/>
    </source>
</evidence>
<name>A0A183IKW0_9BILA</name>
<dbReference type="WBParaSite" id="SBAD_0000444001-mRNA-1">
    <property type="protein sequence ID" value="SBAD_0000444001-mRNA-1"/>
    <property type="gene ID" value="SBAD_0000444001"/>
</dbReference>
<reference evidence="3 4" key="2">
    <citation type="submission" date="2018-11" db="EMBL/GenBank/DDBJ databases">
        <authorList>
            <consortium name="Pathogen Informatics"/>
        </authorList>
    </citation>
    <scope>NUCLEOTIDE SEQUENCE [LARGE SCALE GENOMIC DNA]</scope>
</reference>
<dbReference type="OrthoDB" id="278430at2759"/>
<dbReference type="InterPro" id="IPR024771">
    <property type="entry name" value="SUZ"/>
</dbReference>
<sequence>MFSEEPKHRVLLKRDAQSFEEDRINESSLDSHKTRSFEEREEDYVRARARIFNQDSNSSTEGCFESPANDSYARPWSSADSGCDVAWPQISQQVSTNQFLPKIAAGGAIPSANCTVMNSTAFYRMEPTTKTQIRRCRTENDGTESHQVLPPVIRSNSVNDSVSMPSGCRPPPGLSAGQSVIFAVANIEQVPFGAIIINPQTGQPFLNQDGTVYRHNPALLQFVQGMSCPSAAATPNACSVMPCVQQSNGSQDSSMFVSAVQPLAQHPSDIANTTDAARLTGSPNSYNSVPQIFAYVMLQPQGSSYSWQQLSSSQINDTLTPNCNPCHTTGQPMHCVNSPRQVVSISNQLISSSDSSQLNPSPNSPLVYPVYCPPSALHGNDVIENYTGSVVARVTKGRAGCWRRLRKVGHQNLLIAFCQPGAKQHNNG</sequence>